<evidence type="ECO:0000313" key="3">
    <source>
        <dbReference type="Proteomes" id="UP000284892"/>
    </source>
</evidence>
<reference evidence="2 3" key="1">
    <citation type="submission" date="2018-09" db="EMBL/GenBank/DDBJ databases">
        <title>Genomic Encyclopedia of Archaeal and Bacterial Type Strains, Phase II (KMG-II): from individual species to whole genera.</title>
        <authorList>
            <person name="Goeker M."/>
        </authorList>
    </citation>
    <scope>NUCLEOTIDE SEQUENCE [LARGE SCALE GENOMIC DNA]</scope>
    <source>
        <strain evidence="2 3">DSM 26283</strain>
    </source>
</reference>
<comment type="caution">
    <text evidence="2">The sequence shown here is derived from an EMBL/GenBank/DDBJ whole genome shotgun (WGS) entry which is preliminary data.</text>
</comment>
<dbReference type="Pfam" id="PF12705">
    <property type="entry name" value="PDDEXK_1"/>
    <property type="match status" value="1"/>
</dbReference>
<name>A0A420DWW2_9FLAO</name>
<dbReference type="RefSeq" id="WP_120199926.1">
    <property type="nucleotide sequence ID" value="NZ_RAQJ01000001.1"/>
</dbReference>
<dbReference type="InterPro" id="IPR038726">
    <property type="entry name" value="PDDEXK_AddAB-type"/>
</dbReference>
<dbReference type="Proteomes" id="UP000284892">
    <property type="component" value="Unassembled WGS sequence"/>
</dbReference>
<gene>
    <name evidence="2" type="ORF">BXY80_0825</name>
</gene>
<accession>A0A420DWW2</accession>
<dbReference type="OrthoDB" id="9762792at2"/>
<organism evidence="2 3">
    <name type="scientific">Ichthyenterobacterium magnum</name>
    <dbReference type="NCBI Taxonomy" id="1230530"/>
    <lineage>
        <taxon>Bacteria</taxon>
        <taxon>Pseudomonadati</taxon>
        <taxon>Bacteroidota</taxon>
        <taxon>Flavobacteriia</taxon>
        <taxon>Flavobacteriales</taxon>
        <taxon>Flavobacteriaceae</taxon>
        <taxon>Ichthyenterobacterium</taxon>
    </lineage>
</organism>
<proteinExistence type="predicted"/>
<dbReference type="InterPro" id="IPR011604">
    <property type="entry name" value="PDDEXK-like_dom_sf"/>
</dbReference>
<dbReference type="Gene3D" id="3.90.320.10">
    <property type="match status" value="1"/>
</dbReference>
<dbReference type="AlphaFoldDB" id="A0A420DWW2"/>
<evidence type="ECO:0000259" key="1">
    <source>
        <dbReference type="Pfam" id="PF12705"/>
    </source>
</evidence>
<evidence type="ECO:0000313" key="2">
    <source>
        <dbReference type="EMBL" id="RKE98732.1"/>
    </source>
</evidence>
<dbReference type="SUPFAM" id="SSF52540">
    <property type="entry name" value="P-loop containing nucleoside triphosphate hydrolases"/>
    <property type="match status" value="1"/>
</dbReference>
<sequence length="920" mass="106982">MTSFIENVIIDLQEKNTNFSQTTFILPSRRAGSFLKNILSKHTSKTIFSPEILSIEEFVESLSNIVSSTNTELLFEFYAIYLKTIPKQQIEPFDSFSKWSQILIQDFNEIDRFLIEPNQIFDYLSAIKEIENQHWSLEEEQTQSIKNYLLFWNRIKTLYKLFNESLLSKQKGYQGLIYREAVENLEQYIATHKNKNYIFIGFNALNKAEQHIIQELLQQGLAKIYWDIDSTFFNNPIHDAGLFTRQHKKNWPYFRKENFNWISNLYASEKNINLIGAPKNISQIKYVSELLNGIQVDKNLIENTAIVLGDETLLLPLLNSIPEGINNLNITMGLPLRSIPLSTLFEVLFSIHKSSSKALYYKDVITVISHQFIKPILDDKGSTYSDKIATYIQENNIIYVTLEQLKKLAGPKEELIKILFSSWLDNPEIAINNCSKLIMYIKGYFDEEKDKNLLPLEYLYRFNNIFNELNSLNSTYSHIYNIKTLHNLYKEIIKNESLDFKGEPLKGLQIMGMLESRVLDFETVIITSVNEGILPAGKSNNSFIPFDVKLENGLPTYKEKDAVYTYHFYRLLQRAKNIYILYNTEPDVLNGGEKSRFITQLEIESKHNINNYIVAPKVTKIEQQLNSIVKNADAVKRIQEIANKGFSPSSLTNYVRNPIDFYYQKILGIQEFNDVEENVALNTLGTIIHNTLEDFYKPLTGSFLSINLIKKMKSNIEDTVMFHFKNEYKEGDITKGKNLIIFEIAKHYISNFLNLEIESLTKENEIKIIAIETENNVQINIEELNFKVNLTGKVDRVDEFNGVTRIIDYKTGRVDQGKVEVVDWKNITQDYDKYSKSFQVLMYAYMMFRSKMVTLPLEAGIISFKNLNSGFLRFAKKESQYTRTKEQLITEDTLGAFEKELKKLIIEICNPEINFIEKEL</sequence>
<dbReference type="EMBL" id="RAQJ01000001">
    <property type="protein sequence ID" value="RKE98732.1"/>
    <property type="molecule type" value="Genomic_DNA"/>
</dbReference>
<dbReference type="InterPro" id="IPR027417">
    <property type="entry name" value="P-loop_NTPase"/>
</dbReference>
<dbReference type="SUPFAM" id="SSF52980">
    <property type="entry name" value="Restriction endonuclease-like"/>
    <property type="match status" value="1"/>
</dbReference>
<keyword evidence="3" id="KW-1185">Reference proteome</keyword>
<dbReference type="InterPro" id="IPR011335">
    <property type="entry name" value="Restrct_endonuc-II-like"/>
</dbReference>
<feature type="domain" description="PD-(D/E)XK endonuclease-like" evidence="1">
    <location>
        <begin position="646"/>
        <end position="915"/>
    </location>
</feature>
<protein>
    <submittedName>
        <fullName evidence="2">PD-(D/E)XK nuclease superfamily protein</fullName>
    </submittedName>
</protein>